<keyword evidence="1" id="KW-1133">Transmembrane helix</keyword>
<organism evidence="2 3">
    <name type="scientific">Drosophila mauritiana</name>
    <name type="common">Fruit fly</name>
    <dbReference type="NCBI Taxonomy" id="7226"/>
    <lineage>
        <taxon>Eukaryota</taxon>
        <taxon>Metazoa</taxon>
        <taxon>Ecdysozoa</taxon>
        <taxon>Arthropoda</taxon>
        <taxon>Hexapoda</taxon>
        <taxon>Insecta</taxon>
        <taxon>Pterygota</taxon>
        <taxon>Neoptera</taxon>
        <taxon>Endopterygota</taxon>
        <taxon>Diptera</taxon>
        <taxon>Brachycera</taxon>
        <taxon>Muscomorpha</taxon>
        <taxon>Ephydroidea</taxon>
        <taxon>Drosophilidae</taxon>
        <taxon>Drosophila</taxon>
        <taxon>Sophophora</taxon>
    </lineage>
</organism>
<keyword evidence="2" id="KW-1185">Reference proteome</keyword>
<feature type="transmembrane region" description="Helical" evidence="1">
    <location>
        <begin position="153"/>
        <end position="173"/>
    </location>
</feature>
<name>A0A6P8KPX4_DROMA</name>
<reference evidence="3" key="1">
    <citation type="submission" date="2025-08" db="UniProtKB">
        <authorList>
            <consortium name="RefSeq"/>
        </authorList>
    </citation>
    <scope>IDENTIFICATION</scope>
    <source>
        <strain evidence="3">Mau12</strain>
        <tissue evidence="3">Whole Body</tissue>
    </source>
</reference>
<feature type="transmembrane region" description="Helical" evidence="1">
    <location>
        <begin position="123"/>
        <end position="141"/>
    </location>
</feature>
<dbReference type="PROSITE" id="PS51257">
    <property type="entry name" value="PROKAR_LIPOPROTEIN"/>
    <property type="match status" value="1"/>
</dbReference>
<sequence length="191" mass="21467">MPSTRWSTMWKSLGLGCGILSLVAFISCFVALHMLNQIIHIELDASVDVTMQLEAEKDLDVRCHGTLIVGNPDAAHLSRQELSHLRWTVVFTLLYSFATTLLIRAKYLGNFEISLVTSNVMMLKGSLLSVLLVMVTVALHQREPFTDLRCNQLVVYHLYYIAIATGISVVFYLAHSVQELLLHCLQPTLNH</sequence>
<keyword evidence="1" id="KW-0812">Transmembrane</keyword>
<dbReference type="Proteomes" id="UP000515162">
    <property type="component" value="Chromosome X"/>
</dbReference>
<dbReference type="RefSeq" id="XP_033172130.1">
    <property type="nucleotide sequence ID" value="XM_033316239.1"/>
</dbReference>
<gene>
    <name evidence="3" type="primary">LOC117148696</name>
</gene>
<evidence type="ECO:0000313" key="2">
    <source>
        <dbReference type="Proteomes" id="UP000515162"/>
    </source>
</evidence>
<feature type="transmembrane region" description="Helical" evidence="1">
    <location>
        <begin position="85"/>
        <end position="103"/>
    </location>
</feature>
<feature type="transmembrane region" description="Helical" evidence="1">
    <location>
        <begin position="12"/>
        <end position="32"/>
    </location>
</feature>
<evidence type="ECO:0000313" key="3">
    <source>
        <dbReference type="RefSeq" id="XP_033172130.1"/>
    </source>
</evidence>
<dbReference type="AlphaFoldDB" id="A0A6P8KPX4"/>
<dbReference type="GeneID" id="117148696"/>
<keyword evidence="1" id="KW-0472">Membrane</keyword>
<accession>A0A6P8KPX4</accession>
<proteinExistence type="predicted"/>
<evidence type="ECO:0000256" key="1">
    <source>
        <dbReference type="SAM" id="Phobius"/>
    </source>
</evidence>
<protein>
    <submittedName>
        <fullName evidence="3">Uncharacterized protein LOC117148696</fullName>
    </submittedName>
</protein>